<feature type="domain" description="Glutaminyl-tRNA synthetase class Ib non-specific RNA-binding" evidence="13">
    <location>
        <begin position="163"/>
        <end position="257"/>
    </location>
</feature>
<dbReference type="InterPro" id="IPR020059">
    <property type="entry name" value="Glu/Gln-tRNA-synth_Ib_codon-bd"/>
</dbReference>
<evidence type="ECO:0000313" key="17">
    <source>
        <dbReference type="Proteomes" id="UP001212152"/>
    </source>
</evidence>
<evidence type="ECO:0000256" key="9">
    <source>
        <dbReference type="ARBA" id="ARBA00048270"/>
    </source>
</evidence>
<dbReference type="Proteomes" id="UP001212152">
    <property type="component" value="Unassembled WGS sequence"/>
</dbReference>
<feature type="domain" description="Glutaminyl-tRNA synthetase class Ib non-specific RNA-binding" evidence="14">
    <location>
        <begin position="4"/>
        <end position="159"/>
    </location>
</feature>
<gene>
    <name evidence="16" type="ORF">HDU87_007903</name>
</gene>
<dbReference type="FunFam" id="1.10.8.1290:FF:000002">
    <property type="entry name" value="Glutamine--tRNA ligase cytoplasmic"/>
    <property type="match status" value="1"/>
</dbReference>
<evidence type="ECO:0000259" key="11">
    <source>
        <dbReference type="Pfam" id="PF00749"/>
    </source>
</evidence>
<keyword evidence="17" id="KW-1185">Reference proteome</keyword>
<evidence type="ECO:0000259" key="14">
    <source>
        <dbReference type="Pfam" id="PF04558"/>
    </source>
</evidence>
<dbReference type="InterPro" id="IPR020058">
    <property type="entry name" value="Glu/Gln-tRNA-synth_Ib_cat-dom"/>
</dbReference>
<keyword evidence="7 10" id="KW-0030">Aminoacyl-tRNA synthetase</keyword>
<dbReference type="InterPro" id="IPR042558">
    <property type="entry name" value="Gln-tRNA-synth_Ib_RNA-bd_N_1"/>
</dbReference>
<dbReference type="InterPro" id="IPR014729">
    <property type="entry name" value="Rossmann-like_a/b/a_fold"/>
</dbReference>
<evidence type="ECO:0000259" key="13">
    <source>
        <dbReference type="Pfam" id="PF04557"/>
    </source>
</evidence>
<organism evidence="16 17">
    <name type="scientific">Geranomyces variabilis</name>
    <dbReference type="NCBI Taxonomy" id="109894"/>
    <lineage>
        <taxon>Eukaryota</taxon>
        <taxon>Fungi</taxon>
        <taxon>Fungi incertae sedis</taxon>
        <taxon>Chytridiomycota</taxon>
        <taxon>Chytridiomycota incertae sedis</taxon>
        <taxon>Chytridiomycetes</taxon>
        <taxon>Spizellomycetales</taxon>
        <taxon>Powellomycetaceae</taxon>
        <taxon>Geranomyces</taxon>
    </lineage>
</organism>
<dbReference type="AlphaFoldDB" id="A0AAD5XPJ9"/>
<evidence type="ECO:0000256" key="1">
    <source>
        <dbReference type="ARBA" id="ARBA00005594"/>
    </source>
</evidence>
<dbReference type="PANTHER" id="PTHR43097">
    <property type="entry name" value="GLUTAMINE-TRNA LIGASE"/>
    <property type="match status" value="1"/>
</dbReference>
<dbReference type="CDD" id="cd00807">
    <property type="entry name" value="GlnRS_core"/>
    <property type="match status" value="1"/>
</dbReference>
<dbReference type="EMBL" id="JADGJQ010000078">
    <property type="protein sequence ID" value="KAJ3172398.1"/>
    <property type="molecule type" value="Genomic_DNA"/>
</dbReference>
<dbReference type="InterPro" id="IPR011035">
    <property type="entry name" value="Ribosomal_bL25/Gln-tRNA_synth"/>
</dbReference>
<dbReference type="GO" id="GO:0005524">
    <property type="term" value="F:ATP binding"/>
    <property type="evidence" value="ECO:0007669"/>
    <property type="project" value="UniProtKB-KW"/>
</dbReference>
<dbReference type="Pfam" id="PF04558">
    <property type="entry name" value="tRNA_synt_1c_R1"/>
    <property type="match status" value="1"/>
</dbReference>
<dbReference type="Pfam" id="PF20974">
    <property type="entry name" value="tRNA-synt_1c_C2"/>
    <property type="match status" value="1"/>
</dbReference>
<dbReference type="FunFam" id="2.40.240.10:FF:000007">
    <property type="entry name" value="Glutamine--tRNA ligase"/>
    <property type="match status" value="1"/>
</dbReference>
<dbReference type="Gene3D" id="1.10.10.2420">
    <property type="match status" value="1"/>
</dbReference>
<dbReference type="Gene3D" id="1.10.8.1290">
    <property type="entry name" value="Glutaminyl-tRNA synthetase, non-specific RNA binding region part 1, domain 1"/>
    <property type="match status" value="1"/>
</dbReference>
<keyword evidence="6 10" id="KW-0648">Protein biosynthesis</keyword>
<dbReference type="PANTHER" id="PTHR43097:SF4">
    <property type="entry name" value="GLUTAMINE--TRNA LIGASE"/>
    <property type="match status" value="1"/>
</dbReference>
<evidence type="ECO:0000259" key="15">
    <source>
        <dbReference type="Pfam" id="PF20974"/>
    </source>
</evidence>
<dbReference type="InterPro" id="IPR000924">
    <property type="entry name" value="Glu/Gln-tRNA-synth"/>
</dbReference>
<dbReference type="PROSITE" id="PS00178">
    <property type="entry name" value="AA_TRNA_LIGASE_I"/>
    <property type="match status" value="1"/>
</dbReference>
<dbReference type="PRINTS" id="PR00987">
    <property type="entry name" value="TRNASYNTHGLU"/>
</dbReference>
<dbReference type="InterPro" id="IPR007638">
    <property type="entry name" value="Gln-tRNA-synth_Ib_RNA-bd_2"/>
</dbReference>
<dbReference type="NCBIfam" id="TIGR00440">
    <property type="entry name" value="glnS"/>
    <property type="match status" value="1"/>
</dbReference>
<comment type="caution">
    <text evidence="16">The sequence shown here is derived from an EMBL/GenBank/DDBJ whole genome shotgun (WGS) entry which is preliminary data.</text>
</comment>
<keyword evidence="3 10" id="KW-0436">Ligase</keyword>
<feature type="domain" description="Glutamyl/glutaminyl-tRNA synthetase class Ib catalytic" evidence="11">
    <location>
        <begin position="264"/>
        <end position="573"/>
    </location>
</feature>
<feature type="domain" description="Glutamyl/glutaminyl-tRNA synthetase class Ib anti-codon binding" evidence="12">
    <location>
        <begin position="576"/>
        <end position="677"/>
    </location>
</feature>
<dbReference type="Pfam" id="PF00749">
    <property type="entry name" value="tRNA-synt_1c"/>
    <property type="match status" value="1"/>
</dbReference>
<proteinExistence type="inferred from homology"/>
<dbReference type="FunFam" id="3.40.50.620:FF:000037">
    <property type="entry name" value="Glutamine--tRNA ligase cytoplasmic"/>
    <property type="match status" value="1"/>
</dbReference>
<evidence type="ECO:0000256" key="4">
    <source>
        <dbReference type="ARBA" id="ARBA00022741"/>
    </source>
</evidence>
<dbReference type="Gene3D" id="2.40.240.10">
    <property type="entry name" value="Ribosomal Protein L25, Chain P"/>
    <property type="match status" value="2"/>
</dbReference>
<keyword evidence="5 10" id="KW-0067">ATP-binding</keyword>
<evidence type="ECO:0000256" key="5">
    <source>
        <dbReference type="ARBA" id="ARBA00022840"/>
    </source>
</evidence>
<dbReference type="InterPro" id="IPR020056">
    <property type="entry name" value="Rbsml_bL25/Gln-tRNA_synth_N"/>
</dbReference>
<dbReference type="InterPro" id="IPR049437">
    <property type="entry name" value="tRNA-synt_1c_C2"/>
</dbReference>
<dbReference type="SUPFAM" id="SSF50715">
    <property type="entry name" value="Ribosomal protein L25-like"/>
    <property type="match status" value="1"/>
</dbReference>
<dbReference type="Gene3D" id="3.40.50.620">
    <property type="entry name" value="HUPs"/>
    <property type="match status" value="1"/>
</dbReference>
<dbReference type="FunFam" id="1.10.10.2420:FF:000001">
    <property type="entry name" value="Glutamine--tRNA ligase cytoplasmic"/>
    <property type="match status" value="1"/>
</dbReference>
<evidence type="ECO:0000256" key="2">
    <source>
        <dbReference type="ARBA" id="ARBA00012836"/>
    </source>
</evidence>
<accession>A0AAD5XPJ9</accession>
<evidence type="ECO:0000256" key="10">
    <source>
        <dbReference type="RuleBase" id="RU363037"/>
    </source>
</evidence>
<protein>
    <recommendedName>
        <fullName evidence="2">glutamine--tRNA ligase</fullName>
        <ecNumber evidence="2">6.1.1.18</ecNumber>
    </recommendedName>
    <alternativeName>
        <fullName evidence="8">Glutaminyl-tRNA synthetase</fullName>
    </alternativeName>
</protein>
<dbReference type="GO" id="GO:0006425">
    <property type="term" value="P:glutaminyl-tRNA aminoacylation"/>
    <property type="evidence" value="ECO:0007669"/>
    <property type="project" value="InterPro"/>
</dbReference>
<dbReference type="InterPro" id="IPR004514">
    <property type="entry name" value="Gln-tRNA-synth"/>
</dbReference>
<keyword evidence="4 10" id="KW-0547">Nucleotide-binding</keyword>
<evidence type="ECO:0000256" key="7">
    <source>
        <dbReference type="ARBA" id="ARBA00023146"/>
    </source>
</evidence>
<evidence type="ECO:0000256" key="3">
    <source>
        <dbReference type="ARBA" id="ARBA00022598"/>
    </source>
</evidence>
<dbReference type="SUPFAM" id="SSF52374">
    <property type="entry name" value="Nucleotidylyl transferase"/>
    <property type="match status" value="1"/>
</dbReference>
<reference evidence="16" key="1">
    <citation type="submission" date="2020-05" db="EMBL/GenBank/DDBJ databases">
        <title>Phylogenomic resolution of chytrid fungi.</title>
        <authorList>
            <person name="Stajich J.E."/>
            <person name="Amses K."/>
            <person name="Simmons R."/>
            <person name="Seto K."/>
            <person name="Myers J."/>
            <person name="Bonds A."/>
            <person name="Quandt C.A."/>
            <person name="Barry K."/>
            <person name="Liu P."/>
            <person name="Grigoriev I."/>
            <person name="Longcore J.E."/>
            <person name="James T.Y."/>
        </authorList>
    </citation>
    <scope>NUCLEOTIDE SEQUENCE</scope>
    <source>
        <strain evidence="16">JEL0379</strain>
    </source>
</reference>
<dbReference type="InterPro" id="IPR050132">
    <property type="entry name" value="Gln/Glu-tRNA_Ligase"/>
</dbReference>
<evidence type="ECO:0000313" key="16">
    <source>
        <dbReference type="EMBL" id="KAJ3172398.1"/>
    </source>
</evidence>
<evidence type="ECO:0000256" key="6">
    <source>
        <dbReference type="ARBA" id="ARBA00022917"/>
    </source>
</evidence>
<dbReference type="InterPro" id="IPR001412">
    <property type="entry name" value="aa-tRNA-synth_I_CS"/>
</dbReference>
<evidence type="ECO:0000256" key="8">
    <source>
        <dbReference type="ARBA" id="ARBA00030466"/>
    </source>
</evidence>
<feature type="domain" description="tRNA synthetases class I (E and Q) anti-codon binding" evidence="15">
    <location>
        <begin position="689"/>
        <end position="769"/>
    </location>
</feature>
<dbReference type="EC" id="6.1.1.18" evidence="2"/>
<dbReference type="InterPro" id="IPR042559">
    <property type="entry name" value="Gln-tRNA-synth_Ib_RNA-bd_N_2"/>
</dbReference>
<dbReference type="Pfam" id="PF03950">
    <property type="entry name" value="tRNA-synt_1c_C"/>
    <property type="match status" value="1"/>
</dbReference>
<dbReference type="GO" id="GO:0005829">
    <property type="term" value="C:cytosol"/>
    <property type="evidence" value="ECO:0007669"/>
    <property type="project" value="TreeGrafter"/>
</dbReference>
<comment type="similarity">
    <text evidence="1 10">Belongs to the class-I aminoacyl-tRNA synthetase family.</text>
</comment>
<dbReference type="Pfam" id="PF04557">
    <property type="entry name" value="tRNA_synt_1c_R2"/>
    <property type="match status" value="1"/>
</dbReference>
<dbReference type="GO" id="GO:0004819">
    <property type="term" value="F:glutamine-tRNA ligase activity"/>
    <property type="evidence" value="ECO:0007669"/>
    <property type="project" value="UniProtKB-EC"/>
</dbReference>
<sequence length="794" mass="88206">MDPLAASFERIGLSAAKAKETAGNKKLSANLSAVLAAAGVSGDVDRSTGALYYHLASTVSPKALPHLPYIAKAIAAGKLTSNDQVTAGIKHVEKIDPAGEISDVAFDLDCGVGVVVTLEDVSKAVAALLAEKKKDLDEKRYQLTGQLLGALRTSLRWANSLHVKEELDKQILAILGPKDERDDLKAKAKAEKAAKAAKQPAKAAAGAAAAAATTSGPTVSRIAEAAKSSRFIFEGELAKLHKVGENPQINKKLMEEHLKRTGGKVVTRFPPEPNGFLHIGHAKAINVNFGYAAAFGGVTNLRYDDTNPGAEEKIYFDSILETVQWLGFTPTDITYSSDHFQKLYELAIELIKKDKAYVCHCTGEQIKADRGGEERGSRRECIHRNRPIAESLAEFEKMKNGEYEPKEAFVRMKMDMNNPNPQFWDLVAYRILKAPHHRTGDQWCIYPTYDFTHCLVDSFEDITHSLCTTEFTLSRESYYWLVDALEIYKPVQWEYGRLRLAHSVMSKRKLKQLVDEKHVNGWDDPRMYTMAGIRRRGFTPESVNAFVRDLGVTTANSTTLPSRLENVVREHLNEIAPRLMLVLDPLKITITNLSADHLELLTVQNKPRDDSMGTRDLPFTNTVYIERSDFRETADANFFRLVPGGTVGLLNVPYPITATEVVKDAAGQVIEVKARYENSPGFKRPKTYIHWVARSPAHHSPVELEVRLYSELFLHADPTNEREVPGGFLSDINPNSLVVVPRAMADVGLRLRRVEDKFQALRTGYFCVDKDSDISGGKYVVNRTVTLKEDSGKD</sequence>
<name>A0AAD5XPJ9_9FUNG</name>
<dbReference type="InterPro" id="IPR007639">
    <property type="entry name" value="Gln-tRNA-synth_Ib_RNA-bd_N"/>
</dbReference>
<comment type="catalytic activity">
    <reaction evidence="9">
        <text>tRNA(Gln) + L-glutamine + ATP = L-glutaminyl-tRNA(Gln) + AMP + diphosphate</text>
        <dbReference type="Rhea" id="RHEA:20121"/>
        <dbReference type="Rhea" id="RHEA-COMP:9662"/>
        <dbReference type="Rhea" id="RHEA-COMP:9681"/>
        <dbReference type="ChEBI" id="CHEBI:30616"/>
        <dbReference type="ChEBI" id="CHEBI:33019"/>
        <dbReference type="ChEBI" id="CHEBI:58359"/>
        <dbReference type="ChEBI" id="CHEBI:78442"/>
        <dbReference type="ChEBI" id="CHEBI:78521"/>
        <dbReference type="ChEBI" id="CHEBI:456215"/>
        <dbReference type="EC" id="6.1.1.18"/>
    </reaction>
</comment>
<evidence type="ECO:0000259" key="12">
    <source>
        <dbReference type="Pfam" id="PF03950"/>
    </source>
</evidence>